<proteinExistence type="predicted"/>
<dbReference type="EMBL" id="CM047737">
    <property type="protein sequence ID" value="KAJ0048627.1"/>
    <property type="molecule type" value="Genomic_DNA"/>
</dbReference>
<gene>
    <name evidence="1" type="ORF">Pint_16836</name>
</gene>
<comment type="caution">
    <text evidence="1">The sequence shown here is derived from an EMBL/GenBank/DDBJ whole genome shotgun (WGS) entry which is preliminary data.</text>
</comment>
<accession>A0ACC0ZES9</accession>
<name>A0ACC0ZES9_9ROSI</name>
<sequence length="39" mass="4560">MSPEQSQYIWCKTIPQIKFGMRSGVFTSHYSAQFVLISY</sequence>
<reference evidence="2" key="1">
    <citation type="journal article" date="2023" name="G3 (Bethesda)">
        <title>Genome assembly and association tests identify interacting loci associated with vigor, precocity, and sex in interspecific pistachio rootstocks.</title>
        <authorList>
            <person name="Palmer W."/>
            <person name="Jacygrad E."/>
            <person name="Sagayaradj S."/>
            <person name="Cavanaugh K."/>
            <person name="Han R."/>
            <person name="Bertier L."/>
            <person name="Beede B."/>
            <person name="Kafkas S."/>
            <person name="Golino D."/>
            <person name="Preece J."/>
            <person name="Michelmore R."/>
        </authorList>
    </citation>
    <scope>NUCLEOTIDE SEQUENCE [LARGE SCALE GENOMIC DNA]</scope>
</reference>
<dbReference type="Proteomes" id="UP001163603">
    <property type="component" value="Chromosome 2"/>
</dbReference>
<organism evidence="1 2">
    <name type="scientific">Pistacia integerrima</name>
    <dbReference type="NCBI Taxonomy" id="434235"/>
    <lineage>
        <taxon>Eukaryota</taxon>
        <taxon>Viridiplantae</taxon>
        <taxon>Streptophyta</taxon>
        <taxon>Embryophyta</taxon>
        <taxon>Tracheophyta</taxon>
        <taxon>Spermatophyta</taxon>
        <taxon>Magnoliopsida</taxon>
        <taxon>eudicotyledons</taxon>
        <taxon>Gunneridae</taxon>
        <taxon>Pentapetalae</taxon>
        <taxon>rosids</taxon>
        <taxon>malvids</taxon>
        <taxon>Sapindales</taxon>
        <taxon>Anacardiaceae</taxon>
        <taxon>Pistacia</taxon>
    </lineage>
</organism>
<protein>
    <submittedName>
        <fullName evidence="1">Uncharacterized protein</fullName>
    </submittedName>
</protein>
<keyword evidence="2" id="KW-1185">Reference proteome</keyword>
<evidence type="ECO:0000313" key="2">
    <source>
        <dbReference type="Proteomes" id="UP001163603"/>
    </source>
</evidence>
<evidence type="ECO:0000313" key="1">
    <source>
        <dbReference type="EMBL" id="KAJ0048627.1"/>
    </source>
</evidence>